<dbReference type="InterPro" id="IPR013382">
    <property type="entry name" value="CRISPR-assoc_prot_Cse2"/>
</dbReference>
<dbReference type="Proteomes" id="UP000245080">
    <property type="component" value="Unassembled WGS sequence"/>
</dbReference>
<reference evidence="1 2" key="1">
    <citation type="journal article" date="2018" name="Int. J. Syst. Evol. Microbiol.">
        <title>Lactobacillus bambusae sp. nov., isolated from a traditional fermented Ma-bamboo shoots of Taiwan.</title>
        <authorList>
            <person name="Wang L.-T."/>
        </authorList>
    </citation>
    <scope>NUCLEOTIDE SEQUENCE [LARGE SCALE GENOMIC DNA]</scope>
    <source>
        <strain evidence="1 2">BS-W1</strain>
    </source>
</reference>
<dbReference type="EMBL" id="QCXQ01000002">
    <property type="protein sequence ID" value="PWG00484.1"/>
    <property type="molecule type" value="Genomic_DNA"/>
</dbReference>
<dbReference type="NCBIfam" id="TIGR02548">
    <property type="entry name" value="casB_cse2"/>
    <property type="match status" value="1"/>
</dbReference>
<comment type="caution">
    <text evidence="1">The sequence shown here is derived from an EMBL/GenBank/DDBJ whole genome shotgun (WGS) entry which is preliminary data.</text>
</comment>
<dbReference type="AlphaFoldDB" id="A0A2V1MZT7"/>
<sequence length="208" mass="23559">MTVNSLDIRTITATIIRELYGNGKPNAAVLASIRNAASFASPQAQKVWPIMFNHLTPEMLSTTGEPTYAETAIYAALRFYAVSQQGNYDHLTYATSWAPKGEEAPGETLFHTLALMRAKEKDRKRLNRRVRILLESTNADRVINEMSHLVSMVKASNLKSPIDYAQLASDLYNFQFGYEAANRVRIRWGQQYFRQFNSDKLKGSQTND</sequence>
<proteinExistence type="predicted"/>
<organism evidence="1 2">
    <name type="scientific">Levilactobacillus bambusae</name>
    <dbReference type="NCBI Taxonomy" id="2024736"/>
    <lineage>
        <taxon>Bacteria</taxon>
        <taxon>Bacillati</taxon>
        <taxon>Bacillota</taxon>
        <taxon>Bacilli</taxon>
        <taxon>Lactobacillales</taxon>
        <taxon>Lactobacillaceae</taxon>
        <taxon>Levilactobacillus</taxon>
    </lineage>
</organism>
<protein>
    <submittedName>
        <fullName evidence="1">Type I-E CRISPR-associated protein Cse2/CasB</fullName>
    </submittedName>
</protein>
<dbReference type="OrthoDB" id="1753036at2"/>
<keyword evidence="2" id="KW-1185">Reference proteome</keyword>
<dbReference type="CDD" id="cd09731">
    <property type="entry name" value="Cse2_I-E"/>
    <property type="match status" value="1"/>
</dbReference>
<accession>A0A2V1MZT7</accession>
<dbReference type="Gene3D" id="1.10.520.40">
    <property type="entry name" value="CRISPR-associated protein Cse2"/>
    <property type="match status" value="1"/>
</dbReference>
<dbReference type="InterPro" id="IPR038287">
    <property type="entry name" value="Cse2_sf"/>
</dbReference>
<dbReference type="Pfam" id="PF09485">
    <property type="entry name" value="CRISPR_Cse2"/>
    <property type="match status" value="1"/>
</dbReference>
<gene>
    <name evidence="1" type="primary">casB</name>
    <name evidence="1" type="ORF">DCM90_06045</name>
</gene>
<name>A0A2V1MZT7_9LACO</name>
<evidence type="ECO:0000313" key="1">
    <source>
        <dbReference type="EMBL" id="PWG00484.1"/>
    </source>
</evidence>
<evidence type="ECO:0000313" key="2">
    <source>
        <dbReference type="Proteomes" id="UP000245080"/>
    </source>
</evidence>
<dbReference type="RefSeq" id="WP_109250432.1">
    <property type="nucleotide sequence ID" value="NZ_QCXQ01000002.1"/>
</dbReference>